<comment type="caution">
    <text evidence="1">The sequence shown here is derived from an EMBL/GenBank/DDBJ whole genome shotgun (WGS) entry which is preliminary data.</text>
</comment>
<accession>A0A154IB54</accession>
<evidence type="ECO:0000313" key="1">
    <source>
        <dbReference type="EMBL" id="KZA97327.1"/>
    </source>
</evidence>
<name>A0A154IB54_RHILE</name>
<reference evidence="1" key="1">
    <citation type="submission" date="2016-03" db="EMBL/GenBank/DDBJ databases">
        <title>Microsymbionts genomes from the relict species Vavilovia formosa.</title>
        <authorList>
            <person name="Chirak E."/>
            <person name="Kimeklis A."/>
            <person name="Kopat V."/>
            <person name="Andronov E."/>
        </authorList>
    </citation>
    <scope>NUCLEOTIDE SEQUENCE [LARGE SCALE GENOMIC DNA]</scope>
    <source>
        <strain evidence="1">Vaf12</strain>
    </source>
</reference>
<dbReference type="AlphaFoldDB" id="A0A154IB54"/>
<dbReference type="EMBL" id="LVYU01000134">
    <property type="protein sequence ID" value="KZA97327.1"/>
    <property type="molecule type" value="Genomic_DNA"/>
</dbReference>
<sequence>MLPICGEAVMTVERIQLLRNTGQFDSVNAGAQLPLTKLSLIYAENGRGKTTVATILRSLSTGEAKLIDERQRLGSAHLQNVCSGIEIETAHRQNLHELILGAQGVQLNAVVLEQIAAVEQHNRTLRERGDAIPAATRGALTVDAFCALKPDPQVDVKIQEAERQLAAARAADAVQRQEVFLPLSLPGFDLGRRASFQPTPSRLSVGL</sequence>
<organism evidence="1">
    <name type="scientific">Rhizobium leguminosarum</name>
    <dbReference type="NCBI Taxonomy" id="384"/>
    <lineage>
        <taxon>Bacteria</taxon>
        <taxon>Pseudomonadati</taxon>
        <taxon>Pseudomonadota</taxon>
        <taxon>Alphaproteobacteria</taxon>
        <taxon>Hyphomicrobiales</taxon>
        <taxon>Rhizobiaceae</taxon>
        <taxon>Rhizobium/Agrobacterium group</taxon>
        <taxon>Rhizobium</taxon>
    </lineage>
</organism>
<gene>
    <name evidence="1" type="ORF">A4A59_03930</name>
</gene>
<proteinExistence type="predicted"/>
<evidence type="ECO:0008006" key="2">
    <source>
        <dbReference type="Google" id="ProtNLM"/>
    </source>
</evidence>
<protein>
    <recommendedName>
        <fullName evidence="2">AAA family ATPase</fullName>
    </recommendedName>
</protein>